<accession>A0A6F9XM72</accession>
<evidence type="ECO:0008006" key="3">
    <source>
        <dbReference type="Google" id="ProtNLM"/>
    </source>
</evidence>
<evidence type="ECO:0000313" key="2">
    <source>
        <dbReference type="EMBL" id="GET06260.1"/>
    </source>
</evidence>
<dbReference type="EMBL" id="BLAM01000126">
    <property type="protein sequence ID" value="GET06260.1"/>
    <property type="molecule type" value="Genomic_DNA"/>
</dbReference>
<proteinExistence type="predicted"/>
<name>A0A6F9XM72_9LACO</name>
<feature type="transmembrane region" description="Helical" evidence="1">
    <location>
        <begin position="12"/>
        <end position="33"/>
    </location>
</feature>
<sequence>MLFAGHEIIDIIEVNTMAFGVCLVISFLFIVSMFATDWGYYNDDIVIKMVVVSAILSMVFVINLMMPVHYDYVGTTKVNSKQLTKIADYGEGKKYTLKDGTSYVVYSSDTSHVYTKQKQTTYIFKRSQAKLLPIRRLFIGENIPERVKLEIVEPIHYPN</sequence>
<feature type="transmembrane region" description="Helical" evidence="1">
    <location>
        <begin position="45"/>
        <end position="66"/>
    </location>
</feature>
<dbReference type="AlphaFoldDB" id="A0A6F9XM72"/>
<protein>
    <recommendedName>
        <fullName evidence="3">DUF4811 domain-containing protein</fullName>
    </recommendedName>
</protein>
<evidence type="ECO:0000256" key="1">
    <source>
        <dbReference type="SAM" id="Phobius"/>
    </source>
</evidence>
<keyword evidence="1" id="KW-0472">Membrane</keyword>
<organism evidence="2">
    <name type="scientific">Ligilactobacillus agilis</name>
    <dbReference type="NCBI Taxonomy" id="1601"/>
    <lineage>
        <taxon>Bacteria</taxon>
        <taxon>Bacillati</taxon>
        <taxon>Bacillota</taxon>
        <taxon>Bacilli</taxon>
        <taxon>Lactobacillales</taxon>
        <taxon>Lactobacillaceae</taxon>
        <taxon>Ligilactobacillus</taxon>
    </lineage>
</organism>
<keyword evidence="1" id="KW-1133">Transmembrane helix</keyword>
<comment type="caution">
    <text evidence="2">The sequence shown here is derived from an EMBL/GenBank/DDBJ whole genome shotgun (WGS) entry which is preliminary data.</text>
</comment>
<dbReference type="RefSeq" id="WP_172584758.1">
    <property type="nucleotide sequence ID" value="NZ_BLAM01000126.1"/>
</dbReference>
<gene>
    <name evidence="2" type="ORF">SY212_12900</name>
</gene>
<keyword evidence="1" id="KW-0812">Transmembrane</keyword>
<dbReference type="Proteomes" id="UP000494265">
    <property type="component" value="Unassembled WGS sequence"/>
</dbReference>
<reference evidence="2" key="1">
    <citation type="submission" date="2019-10" db="EMBL/GenBank/DDBJ databases">
        <title>Lactobacillus agilis SY212 Whole Genome Sequencing Project.</title>
        <authorList>
            <person name="Suzuki S."/>
            <person name="Endo A."/>
            <person name="Maeno S."/>
            <person name="Shiwa Y."/>
            <person name="Matsutani M."/>
            <person name="Kajikawa A."/>
        </authorList>
    </citation>
    <scope>NUCLEOTIDE SEQUENCE</scope>
    <source>
        <strain evidence="2">SY212</strain>
    </source>
</reference>